<dbReference type="Pfam" id="PF00136">
    <property type="entry name" value="DNA_pol_B"/>
    <property type="match status" value="2"/>
</dbReference>
<dbReference type="EMBL" id="AGJL01000017">
    <property type="protein sequence ID" value="EHP87084.1"/>
    <property type="molecule type" value="Genomic_DNA"/>
</dbReference>
<evidence type="ECO:0000256" key="6">
    <source>
        <dbReference type="ARBA" id="ARBA00022932"/>
    </source>
</evidence>
<evidence type="ECO:0000256" key="2">
    <source>
        <dbReference type="ARBA" id="ARBA00012417"/>
    </source>
</evidence>
<dbReference type="NCBIfam" id="TIGR01443">
    <property type="entry name" value="intein_Cterm"/>
    <property type="match status" value="1"/>
</dbReference>
<dbReference type="CDD" id="cd00081">
    <property type="entry name" value="Hint"/>
    <property type="match status" value="1"/>
</dbReference>
<dbReference type="NCBIfam" id="TIGR01445">
    <property type="entry name" value="intein_Nterm"/>
    <property type="match status" value="1"/>
</dbReference>
<keyword evidence="5" id="KW-0068">Autocatalytic cleavage</keyword>
<dbReference type="GO" id="GO:0016539">
    <property type="term" value="P:intein-mediated protein splicing"/>
    <property type="evidence" value="ECO:0007669"/>
    <property type="project" value="InterPro"/>
</dbReference>
<dbReference type="InterPro" id="IPR036397">
    <property type="entry name" value="RNaseH_sf"/>
</dbReference>
<dbReference type="Gene3D" id="3.30.342.10">
    <property type="entry name" value="DNA Polymerase, chain B, domain 1"/>
    <property type="match status" value="1"/>
</dbReference>
<dbReference type="EC" id="2.7.7.7" evidence="2"/>
<dbReference type="Gene3D" id="3.30.420.10">
    <property type="entry name" value="Ribonuclease H-like superfamily/Ribonuclease H"/>
    <property type="match status" value="1"/>
</dbReference>
<dbReference type="SUPFAM" id="SSF53098">
    <property type="entry name" value="Ribonuclease H-like"/>
    <property type="match status" value="1"/>
</dbReference>
<organism evidence="12 13">
    <name type="scientific">Methanotorris formicicus Mc-S-70</name>
    <dbReference type="NCBI Taxonomy" id="647171"/>
    <lineage>
        <taxon>Archaea</taxon>
        <taxon>Methanobacteriati</taxon>
        <taxon>Methanobacteriota</taxon>
        <taxon>Methanomada group</taxon>
        <taxon>Methanococci</taxon>
        <taxon>Methanococcales</taxon>
        <taxon>Methanocaldococcaceae</taxon>
        <taxon>Methanotorris</taxon>
    </lineage>
</organism>
<dbReference type="SMART" id="SM00305">
    <property type="entry name" value="HintC"/>
    <property type="match status" value="1"/>
</dbReference>
<evidence type="ECO:0000259" key="10">
    <source>
        <dbReference type="SMART" id="SM00305"/>
    </source>
</evidence>
<proteinExistence type="inferred from homology"/>
<dbReference type="Pfam" id="PF03104">
    <property type="entry name" value="DNA_pol_B_exo1"/>
    <property type="match status" value="1"/>
</dbReference>
<dbReference type="PROSITE" id="PS50818">
    <property type="entry name" value="INTEIN_C_TER"/>
    <property type="match status" value="1"/>
</dbReference>
<dbReference type="Pfam" id="PF14890">
    <property type="entry name" value="Intein_splicing"/>
    <property type="match status" value="1"/>
</dbReference>
<dbReference type="SUPFAM" id="SSF51294">
    <property type="entry name" value="Hedgehog/intein (Hint) domain"/>
    <property type="match status" value="1"/>
</dbReference>
<dbReference type="PATRIC" id="fig|647171.4.peg.833"/>
<keyword evidence="13" id="KW-1185">Reference proteome</keyword>
<dbReference type="InterPro" id="IPR006134">
    <property type="entry name" value="DNA-dir_DNA_pol_B_multi_dom"/>
</dbReference>
<dbReference type="Gene3D" id="3.90.1600.10">
    <property type="entry name" value="Palm domain of DNA polymerase"/>
    <property type="match status" value="2"/>
</dbReference>
<dbReference type="InterPro" id="IPR006133">
    <property type="entry name" value="DNA-dir_DNA_pol_B_exonuc"/>
</dbReference>
<dbReference type="Gene3D" id="1.10.132.60">
    <property type="entry name" value="DNA polymerase family B, C-terminal domain"/>
    <property type="match status" value="1"/>
</dbReference>
<sequence length="951" mass="112361">MTYHSPQNFFLVFKMDALVDLIYKTENNRAIIYLYLIQKILKDENFKPYFYVELNNNNIEKIEEFLKKNNLSHYVESIEVVKKQIINKEKEVLKIITKHPKYVPKLRILKEFDEVLDIYEHDIPFAKRYLIDNKIIPMTYWDFEKNKIKSRGIPKLKAIAFDMEVYNRNSEPNSQKDPILMASFCAEDFKKVITYKPFNHERVEVVEDEKELIKRIIEVLKGYDIIYTYNGDNFDFPYLKKRAEIYGIKLNLGRDGEEIKISRGGMHLRSYIPGRVHIDLYPIARRLLHLTKYKLEDVTLELFGIKKLEVGHQNISKLWEENDEKLIEYSFQDALYTFKIGEYFLPLEVMFSRIVNQTLFEISRMSSSQMVEYLLLKNAFKNNIIAPNKPSNEEYQRRLKESYEGGYVKEPIKGMHEGIISYDFKALYPSIIISHNISPDTIDCECCKDESEKILEHWFCKKKEGLIPKTLRNLVERRMNIKKKMKEKAKKGEVDNEYKLFDYEQKSLKILANSHYGYLAFPRARWYSKECAEVVTYLGRKYIQETIKEAEKFGFKVIYADSVTEDTEIIVKINEEIKFLKIKDLFKNADYTIGEKEYYALNNVYALTLNDDGKLVWKRVPYVMRHKTNKNIYRVWITNKWYVDVTEDHSLIGYLNKKFVEIKPCKIGNAYLIILDKSTLNTYNFVKVKKVEKINYNGYVYDIEVEDTHRFFANGILVHNTDGFYAVWKEKIDKDELIKKVHEFLDMINSKLPENMELEFEGFYKRGIFITKKRYAIIDENNKIIIKGLEFVRRDWANIAKKTQKAVLKTLLIEGNVDKATKIIQNVIDDLKKGKVNKEDLIIYTQLTKDPKEYKTTAPHVEVAKKIIKKGGRLRIGDVIGYIITSGEKSISDRAKLPEEAKDYDVEYYIENQILPPVLRIMEALGVSKEELKNFGKQVTLDDFFTINKNK</sequence>
<dbReference type="InterPro" id="IPR003586">
    <property type="entry name" value="Hint_dom_C"/>
</dbReference>
<evidence type="ECO:0000256" key="9">
    <source>
        <dbReference type="ARBA" id="ARBA00049244"/>
    </source>
</evidence>
<feature type="domain" description="Hint" evidence="11">
    <location>
        <begin position="560"/>
        <end position="675"/>
    </location>
</feature>
<evidence type="ECO:0000256" key="1">
    <source>
        <dbReference type="ARBA" id="ARBA00005755"/>
    </source>
</evidence>
<keyword evidence="8" id="KW-0238">DNA-binding</keyword>
<keyword evidence="6" id="KW-0239">DNA-directed DNA polymerase</keyword>
<dbReference type="GO" id="GO:0003677">
    <property type="term" value="F:DNA binding"/>
    <property type="evidence" value="ECO:0007669"/>
    <property type="project" value="UniProtKB-KW"/>
</dbReference>
<dbReference type="InterPro" id="IPR050240">
    <property type="entry name" value="DNA_pol_type-B"/>
</dbReference>
<dbReference type="InterPro" id="IPR003587">
    <property type="entry name" value="Hint_dom_N"/>
</dbReference>
<dbReference type="Proteomes" id="UP000003706">
    <property type="component" value="Unassembled WGS sequence"/>
</dbReference>
<dbReference type="InterPro" id="IPR006172">
    <property type="entry name" value="DNA-dir_DNA_pol_B"/>
</dbReference>
<dbReference type="SMART" id="SM00486">
    <property type="entry name" value="POLBc"/>
    <property type="match status" value="1"/>
</dbReference>
<protein>
    <recommendedName>
        <fullName evidence="2">DNA-directed DNA polymerase</fullName>
        <ecNumber evidence="2">2.7.7.7</ecNumber>
    </recommendedName>
</protein>
<dbReference type="PRINTS" id="PR00379">
    <property type="entry name" value="INTEIN"/>
</dbReference>
<evidence type="ECO:0000256" key="3">
    <source>
        <dbReference type="ARBA" id="ARBA00022679"/>
    </source>
</evidence>
<evidence type="ECO:0000256" key="4">
    <source>
        <dbReference type="ARBA" id="ARBA00022695"/>
    </source>
</evidence>
<evidence type="ECO:0000259" key="11">
    <source>
        <dbReference type="SMART" id="SM00306"/>
    </source>
</evidence>
<dbReference type="InterPro" id="IPR036844">
    <property type="entry name" value="Hint_dom_sf"/>
</dbReference>
<evidence type="ECO:0000256" key="7">
    <source>
        <dbReference type="ARBA" id="ARBA00023000"/>
    </source>
</evidence>
<name>H1KYG9_9EURY</name>
<evidence type="ECO:0000313" key="12">
    <source>
        <dbReference type="EMBL" id="EHP87084.1"/>
    </source>
</evidence>
<dbReference type="SUPFAM" id="SSF56672">
    <property type="entry name" value="DNA/RNA polymerases"/>
    <property type="match status" value="1"/>
</dbReference>
<dbReference type="PANTHER" id="PTHR10322">
    <property type="entry name" value="DNA POLYMERASE CATALYTIC SUBUNIT"/>
    <property type="match status" value="1"/>
</dbReference>
<evidence type="ECO:0000313" key="13">
    <source>
        <dbReference type="Proteomes" id="UP000003706"/>
    </source>
</evidence>
<dbReference type="PRINTS" id="PR00106">
    <property type="entry name" value="DNAPOLB"/>
</dbReference>
<dbReference type="GO" id="GO:0000166">
    <property type="term" value="F:nucleotide binding"/>
    <property type="evidence" value="ECO:0007669"/>
    <property type="project" value="InterPro"/>
</dbReference>
<dbReference type="CDD" id="cd05780">
    <property type="entry name" value="DNA_polB_Kod1_like_exo"/>
    <property type="match status" value="1"/>
</dbReference>
<keyword evidence="4" id="KW-0548">Nucleotidyltransferase</keyword>
<feature type="domain" description="Hint" evidence="10">
    <location>
        <begin position="680"/>
        <end position="726"/>
    </location>
</feature>
<dbReference type="InterPro" id="IPR023211">
    <property type="entry name" value="DNA_pol_palm_dom_sf"/>
</dbReference>
<dbReference type="InterPro" id="IPR006141">
    <property type="entry name" value="Intein_N"/>
</dbReference>
<dbReference type="Gene3D" id="2.170.16.10">
    <property type="entry name" value="Hedgehog/Intein (Hint) domain"/>
    <property type="match status" value="1"/>
</dbReference>
<accession>H1KYG9</accession>
<dbReference type="AlphaFoldDB" id="H1KYG9"/>
<reference evidence="12 13" key="1">
    <citation type="submission" date="2011-09" db="EMBL/GenBank/DDBJ databases">
        <title>The draft genome of Methanotorris formicicus Mc-S-70.</title>
        <authorList>
            <consortium name="US DOE Joint Genome Institute (JGI-PGF)"/>
            <person name="Lucas S."/>
            <person name="Han J."/>
            <person name="Lapidus A."/>
            <person name="Cheng J.-F."/>
            <person name="Goodwin L."/>
            <person name="Pitluck S."/>
            <person name="Peters L."/>
            <person name="Land M.L."/>
            <person name="Hauser L."/>
            <person name="Sieprawska-Lupa M."/>
            <person name="Takai K."/>
            <person name="Miyazaki J."/>
            <person name="Whitman W."/>
            <person name="Woyke T.J."/>
        </authorList>
    </citation>
    <scope>NUCLEOTIDE SEQUENCE [LARGE SCALE GENOMIC DNA]</scope>
    <source>
        <strain evidence="12 13">Mc-S-70</strain>
    </source>
</reference>
<dbReference type="InterPro" id="IPR006142">
    <property type="entry name" value="INTEIN"/>
</dbReference>
<dbReference type="InterPro" id="IPR012337">
    <property type="entry name" value="RNaseH-like_sf"/>
</dbReference>
<dbReference type="PANTHER" id="PTHR10322:SF23">
    <property type="entry name" value="DNA POLYMERASE DELTA CATALYTIC SUBUNIT"/>
    <property type="match status" value="1"/>
</dbReference>
<keyword evidence="3" id="KW-0808">Transferase</keyword>
<dbReference type="InterPro" id="IPR043502">
    <property type="entry name" value="DNA/RNA_pol_sf"/>
</dbReference>
<dbReference type="InterPro" id="IPR030934">
    <property type="entry name" value="Intein_C"/>
</dbReference>
<dbReference type="SMR" id="H1KYG9"/>
<dbReference type="GO" id="GO:0006261">
    <property type="term" value="P:DNA-templated DNA replication"/>
    <property type="evidence" value="ECO:0007669"/>
    <property type="project" value="TreeGrafter"/>
</dbReference>
<dbReference type="InterPro" id="IPR042087">
    <property type="entry name" value="DNA_pol_B_thumb"/>
</dbReference>
<gene>
    <name evidence="12" type="ORF">MetfoDRAFT_0842</name>
</gene>
<comment type="similarity">
    <text evidence="1">Belongs to the DNA polymerase type-B family.</text>
</comment>
<keyword evidence="7" id="KW-0651">Protein splicing</keyword>
<dbReference type="GO" id="GO:0003887">
    <property type="term" value="F:DNA-directed DNA polymerase activity"/>
    <property type="evidence" value="ECO:0007669"/>
    <property type="project" value="UniProtKB-KW"/>
</dbReference>
<evidence type="ECO:0000256" key="8">
    <source>
        <dbReference type="ARBA" id="ARBA00023125"/>
    </source>
</evidence>
<evidence type="ECO:0000256" key="5">
    <source>
        <dbReference type="ARBA" id="ARBA00022813"/>
    </source>
</evidence>
<comment type="caution">
    <text evidence="12">The sequence shown here is derived from an EMBL/GenBank/DDBJ whole genome shotgun (WGS) entry which is preliminary data.</text>
</comment>
<dbReference type="STRING" id="647171.MetfoDRAFT_0842"/>
<comment type="catalytic activity">
    <reaction evidence="9">
        <text>DNA(n) + a 2'-deoxyribonucleoside 5'-triphosphate = DNA(n+1) + diphosphate</text>
        <dbReference type="Rhea" id="RHEA:22508"/>
        <dbReference type="Rhea" id="RHEA-COMP:17339"/>
        <dbReference type="Rhea" id="RHEA-COMP:17340"/>
        <dbReference type="ChEBI" id="CHEBI:33019"/>
        <dbReference type="ChEBI" id="CHEBI:61560"/>
        <dbReference type="ChEBI" id="CHEBI:173112"/>
        <dbReference type="EC" id="2.7.7.7"/>
    </reaction>
</comment>
<dbReference type="PROSITE" id="PS50817">
    <property type="entry name" value="INTEIN_N_TER"/>
    <property type="match status" value="1"/>
</dbReference>
<dbReference type="SMART" id="SM00306">
    <property type="entry name" value="HintN"/>
    <property type="match status" value="1"/>
</dbReference>